<gene>
    <name evidence="2" type="ORF">NRB20_31680</name>
</gene>
<dbReference type="Proteomes" id="UP000438448">
    <property type="component" value="Unassembled WGS sequence"/>
</dbReference>
<reference evidence="2 3" key="1">
    <citation type="submission" date="2019-10" db="EMBL/GenBank/DDBJ databases">
        <title>Nocardia macrotermitis sp. nov. and Nocardia aurantia sp. nov., isolated from the gut of fungus growing-termite Macrotermes natalensis.</title>
        <authorList>
            <person name="Benndorf R."/>
            <person name="Schwitalla J."/>
            <person name="Martin K."/>
            <person name="De Beer W."/>
            <person name="Kaster A.-K."/>
            <person name="Vollmers J."/>
            <person name="Poulsen M."/>
            <person name="Beemelmanns C."/>
        </authorList>
    </citation>
    <scope>NUCLEOTIDE SEQUENCE [LARGE SCALE GENOMIC DNA]</scope>
    <source>
        <strain evidence="2 3">RB20</strain>
    </source>
</reference>
<evidence type="ECO:0000313" key="3">
    <source>
        <dbReference type="Proteomes" id="UP000438448"/>
    </source>
</evidence>
<organism evidence="2 3">
    <name type="scientific">Nocardia macrotermitis</name>
    <dbReference type="NCBI Taxonomy" id="2585198"/>
    <lineage>
        <taxon>Bacteria</taxon>
        <taxon>Bacillati</taxon>
        <taxon>Actinomycetota</taxon>
        <taxon>Actinomycetes</taxon>
        <taxon>Mycobacteriales</taxon>
        <taxon>Nocardiaceae</taxon>
        <taxon>Nocardia</taxon>
    </lineage>
</organism>
<name>A0A7K0D2W4_9NOCA</name>
<comment type="caution">
    <text evidence="2">The sequence shown here is derived from an EMBL/GenBank/DDBJ whole genome shotgun (WGS) entry which is preliminary data.</text>
</comment>
<dbReference type="InterPro" id="IPR007278">
    <property type="entry name" value="DUF397"/>
</dbReference>
<keyword evidence="3" id="KW-1185">Reference proteome</keyword>
<dbReference type="OrthoDB" id="4571387at2"/>
<evidence type="ECO:0000259" key="1">
    <source>
        <dbReference type="Pfam" id="PF04149"/>
    </source>
</evidence>
<feature type="domain" description="DUF397" evidence="1">
    <location>
        <begin position="3"/>
        <end position="59"/>
    </location>
</feature>
<sequence length="68" mass="7708">MSTWRKSSYSTGSDHCVEVKFADDTVYIRDSKYLRNPANTPANQPILAVPAADWDNFLQLATNRPPHK</sequence>
<protein>
    <recommendedName>
        <fullName evidence="1">DUF397 domain-containing protein</fullName>
    </recommendedName>
</protein>
<accession>A0A7K0D2W4</accession>
<dbReference type="Pfam" id="PF04149">
    <property type="entry name" value="DUF397"/>
    <property type="match status" value="1"/>
</dbReference>
<dbReference type="EMBL" id="WEGK01000006">
    <property type="protein sequence ID" value="MQY20073.1"/>
    <property type="molecule type" value="Genomic_DNA"/>
</dbReference>
<dbReference type="RefSeq" id="WP_153410872.1">
    <property type="nucleotide sequence ID" value="NZ_WEGK01000006.1"/>
</dbReference>
<proteinExistence type="predicted"/>
<evidence type="ECO:0000313" key="2">
    <source>
        <dbReference type="EMBL" id="MQY20073.1"/>
    </source>
</evidence>
<dbReference type="AlphaFoldDB" id="A0A7K0D2W4"/>